<dbReference type="CDD" id="cd08417">
    <property type="entry name" value="PBP2_Nitroaromatics_like"/>
    <property type="match status" value="1"/>
</dbReference>
<dbReference type="RefSeq" id="WP_159964630.1">
    <property type="nucleotide sequence ID" value="NZ_APKE01000014.1"/>
</dbReference>
<evidence type="ECO:0000313" key="6">
    <source>
        <dbReference type="EMBL" id="KAF0676504.1"/>
    </source>
</evidence>
<keyword evidence="7" id="KW-1185">Reference proteome</keyword>
<evidence type="ECO:0000256" key="3">
    <source>
        <dbReference type="ARBA" id="ARBA00023125"/>
    </source>
</evidence>
<evidence type="ECO:0000259" key="5">
    <source>
        <dbReference type="PROSITE" id="PS50931"/>
    </source>
</evidence>
<dbReference type="InterPro" id="IPR050389">
    <property type="entry name" value="LysR-type_TF"/>
</dbReference>
<gene>
    <name evidence="6" type="ORF">PMES_01236</name>
</gene>
<dbReference type="InterPro" id="IPR037402">
    <property type="entry name" value="YidZ_PBP2"/>
</dbReference>
<dbReference type="PANTHER" id="PTHR30118:SF15">
    <property type="entry name" value="TRANSCRIPTIONAL REGULATORY PROTEIN"/>
    <property type="match status" value="1"/>
</dbReference>
<dbReference type="Gene3D" id="3.40.190.10">
    <property type="entry name" value="Periplasmic binding protein-like II"/>
    <property type="match status" value="2"/>
</dbReference>
<organism evidence="6 7">
    <name type="scientific">Profundibacterium mesophilum KAUST100406-0324</name>
    <dbReference type="NCBI Taxonomy" id="1037889"/>
    <lineage>
        <taxon>Bacteria</taxon>
        <taxon>Pseudomonadati</taxon>
        <taxon>Pseudomonadota</taxon>
        <taxon>Alphaproteobacteria</taxon>
        <taxon>Rhodobacterales</taxon>
        <taxon>Roseobacteraceae</taxon>
        <taxon>Profundibacterium</taxon>
    </lineage>
</organism>
<dbReference type="InterPro" id="IPR036390">
    <property type="entry name" value="WH_DNA-bd_sf"/>
</dbReference>
<dbReference type="Proteomes" id="UP000698242">
    <property type="component" value="Unassembled WGS sequence"/>
</dbReference>
<dbReference type="EMBL" id="APKE01000014">
    <property type="protein sequence ID" value="KAF0676504.1"/>
    <property type="molecule type" value="Genomic_DNA"/>
</dbReference>
<accession>A0A921NTU2</accession>
<dbReference type="PRINTS" id="PR00039">
    <property type="entry name" value="HTHLYSR"/>
</dbReference>
<evidence type="ECO:0000256" key="1">
    <source>
        <dbReference type="ARBA" id="ARBA00009437"/>
    </source>
</evidence>
<dbReference type="SUPFAM" id="SSF46785">
    <property type="entry name" value="Winged helix' DNA-binding domain"/>
    <property type="match status" value="1"/>
</dbReference>
<evidence type="ECO:0000256" key="4">
    <source>
        <dbReference type="ARBA" id="ARBA00023163"/>
    </source>
</evidence>
<dbReference type="InterPro" id="IPR005119">
    <property type="entry name" value="LysR_subst-bd"/>
</dbReference>
<dbReference type="Pfam" id="PF00126">
    <property type="entry name" value="HTH_1"/>
    <property type="match status" value="1"/>
</dbReference>
<dbReference type="GO" id="GO:0003677">
    <property type="term" value="F:DNA binding"/>
    <property type="evidence" value="ECO:0007669"/>
    <property type="project" value="UniProtKB-KW"/>
</dbReference>
<dbReference type="GO" id="GO:0003700">
    <property type="term" value="F:DNA-binding transcription factor activity"/>
    <property type="evidence" value="ECO:0007669"/>
    <property type="project" value="InterPro"/>
</dbReference>
<dbReference type="PANTHER" id="PTHR30118">
    <property type="entry name" value="HTH-TYPE TRANSCRIPTIONAL REGULATOR LEUO-RELATED"/>
    <property type="match status" value="1"/>
</dbReference>
<dbReference type="AlphaFoldDB" id="A0A921NTU2"/>
<evidence type="ECO:0000256" key="2">
    <source>
        <dbReference type="ARBA" id="ARBA00023015"/>
    </source>
</evidence>
<dbReference type="OrthoDB" id="528082at2"/>
<comment type="caution">
    <text evidence="6">The sequence shown here is derived from an EMBL/GenBank/DDBJ whole genome shotgun (WGS) entry which is preliminary data.</text>
</comment>
<dbReference type="Gene3D" id="1.10.10.10">
    <property type="entry name" value="Winged helix-like DNA-binding domain superfamily/Winged helix DNA-binding domain"/>
    <property type="match status" value="1"/>
</dbReference>
<keyword evidence="4" id="KW-0804">Transcription</keyword>
<proteinExistence type="inferred from homology"/>
<dbReference type="EC" id="1.1.1.9" evidence="6"/>
<dbReference type="SUPFAM" id="SSF53850">
    <property type="entry name" value="Periplasmic binding protein-like II"/>
    <property type="match status" value="1"/>
</dbReference>
<feature type="domain" description="HTH lysR-type" evidence="5">
    <location>
        <begin position="6"/>
        <end position="63"/>
    </location>
</feature>
<keyword evidence="6" id="KW-0560">Oxidoreductase</keyword>
<keyword evidence="2" id="KW-0805">Transcription regulation</keyword>
<dbReference type="Pfam" id="PF03466">
    <property type="entry name" value="LysR_substrate"/>
    <property type="match status" value="1"/>
</dbReference>
<dbReference type="GO" id="GO:0046526">
    <property type="term" value="F:D-xylulose reductase activity"/>
    <property type="evidence" value="ECO:0007669"/>
    <property type="project" value="UniProtKB-EC"/>
</dbReference>
<evidence type="ECO:0000313" key="7">
    <source>
        <dbReference type="Proteomes" id="UP000698242"/>
    </source>
</evidence>
<dbReference type="InterPro" id="IPR000847">
    <property type="entry name" value="LysR_HTH_N"/>
</dbReference>
<sequence>MNFASFDLNLLRVLDALLREGSTVRASERIGLSQPAVSAALGRLRHALGDPLFVRKGQGLEPTDFARDLAIPLRKELDNLEAMLCGPSQFEPRSAELTFKITGNDFFAEMLMPRLANELSCRAPGMRIQLVDVVPGRYVEPLEQYRVDLGLIPEVAYPDWVESQPVFRSNFLVIAASGHRALAAAGLSAGDTVPLDLFCALGHVLFSPAGNIGAMGDAALAAVGRERRVVMTLPVFSGVCSAVAQSDRIALVPSQLARHMERRAPVVCYKPPMPMPRVQLSMFWHKRSTTNPSHIWLRGVIADLLAPLDEA</sequence>
<protein>
    <submittedName>
        <fullName evidence="6">D-xylulose reductase</fullName>
        <ecNumber evidence="6">1.1.1.9</ecNumber>
    </submittedName>
</protein>
<keyword evidence="3" id="KW-0238">DNA-binding</keyword>
<dbReference type="InterPro" id="IPR036388">
    <property type="entry name" value="WH-like_DNA-bd_sf"/>
</dbReference>
<comment type="similarity">
    <text evidence="1">Belongs to the LysR transcriptional regulatory family.</text>
</comment>
<name>A0A921NTU2_9RHOB</name>
<dbReference type="PROSITE" id="PS50931">
    <property type="entry name" value="HTH_LYSR"/>
    <property type="match status" value="1"/>
</dbReference>
<reference evidence="6" key="1">
    <citation type="submission" date="2013-03" db="EMBL/GenBank/DDBJ databases">
        <title>Genome Sequence of the Profundibacterium mesophilum strain KAUST100406-0324T from Red Sea, a novel genus in the family Rhodobacteraceae.</title>
        <authorList>
            <person name="Essack M."/>
            <person name="Alam I."/>
            <person name="Lafi F."/>
            <person name="Alawi W."/>
            <person name="Kamanu F."/>
            <person name="Al-Suwailem A."/>
            <person name="Lee O.O."/>
            <person name="Xu Y."/>
            <person name="Bajic V."/>
            <person name="Qian P.-Y."/>
            <person name="Archer J."/>
        </authorList>
    </citation>
    <scope>NUCLEOTIDE SEQUENCE</scope>
    <source>
        <strain evidence="6">KAUST100406-0324</strain>
    </source>
</reference>